<dbReference type="STRING" id="1123269.NX02_10740"/>
<dbReference type="OrthoDB" id="9770036at2"/>
<feature type="transmembrane region" description="Helical" evidence="7">
    <location>
        <begin position="324"/>
        <end position="353"/>
    </location>
</feature>
<dbReference type="eggNOG" id="COG0577">
    <property type="taxonomic scope" value="Bacteria"/>
</dbReference>
<evidence type="ECO:0000256" key="6">
    <source>
        <dbReference type="ARBA" id="ARBA00038076"/>
    </source>
</evidence>
<dbReference type="GO" id="GO:0022857">
    <property type="term" value="F:transmembrane transporter activity"/>
    <property type="evidence" value="ECO:0007669"/>
    <property type="project" value="TreeGrafter"/>
</dbReference>
<evidence type="ECO:0000259" key="8">
    <source>
        <dbReference type="Pfam" id="PF02687"/>
    </source>
</evidence>
<comment type="similarity">
    <text evidence="6">Belongs to the ABC-4 integral membrane protein family.</text>
</comment>
<protein>
    <submittedName>
        <fullName evidence="10">ABC transporter permease</fullName>
    </submittedName>
</protein>
<dbReference type="AlphaFoldDB" id="W0AC25"/>
<name>W0AC25_9SPHN</name>
<dbReference type="PANTHER" id="PTHR30572:SF4">
    <property type="entry name" value="ABC TRANSPORTER PERMEASE YTRF"/>
    <property type="match status" value="1"/>
</dbReference>
<evidence type="ECO:0000256" key="5">
    <source>
        <dbReference type="ARBA" id="ARBA00023136"/>
    </source>
</evidence>
<reference evidence="10 11" key="1">
    <citation type="submission" date="2013-07" db="EMBL/GenBank/DDBJ databases">
        <title>Completed genome of Sphingomonas sanxanigenens NX02.</title>
        <authorList>
            <person name="Ma T."/>
            <person name="Huang H."/>
            <person name="Wu M."/>
            <person name="Li X."/>
            <person name="Li G."/>
        </authorList>
    </citation>
    <scope>NUCLEOTIDE SEQUENCE [LARGE SCALE GENOMIC DNA]</scope>
    <source>
        <strain evidence="10 11">NX02</strain>
    </source>
</reference>
<organism evidence="10 11">
    <name type="scientific">Sphingomonas sanxanigenens DSM 19645 = NX02</name>
    <dbReference type="NCBI Taxonomy" id="1123269"/>
    <lineage>
        <taxon>Bacteria</taxon>
        <taxon>Pseudomonadati</taxon>
        <taxon>Pseudomonadota</taxon>
        <taxon>Alphaproteobacteria</taxon>
        <taxon>Sphingomonadales</taxon>
        <taxon>Sphingomonadaceae</taxon>
        <taxon>Sphingomonas</taxon>
    </lineage>
</organism>
<keyword evidence="4 7" id="KW-1133">Transmembrane helix</keyword>
<dbReference type="InterPro" id="IPR050250">
    <property type="entry name" value="Macrolide_Exporter_MacB"/>
</dbReference>
<evidence type="ECO:0000313" key="11">
    <source>
        <dbReference type="Proteomes" id="UP000018851"/>
    </source>
</evidence>
<dbReference type="Pfam" id="PF02687">
    <property type="entry name" value="FtsX"/>
    <property type="match status" value="1"/>
</dbReference>
<feature type="transmembrane region" description="Helical" evidence="7">
    <location>
        <begin position="21"/>
        <end position="41"/>
    </location>
</feature>
<keyword evidence="3 7" id="KW-0812">Transmembrane</keyword>
<dbReference type="Proteomes" id="UP000018851">
    <property type="component" value="Chromosome"/>
</dbReference>
<evidence type="ECO:0000256" key="7">
    <source>
        <dbReference type="SAM" id="Phobius"/>
    </source>
</evidence>
<dbReference type="HOGENOM" id="CLU_000604_8_0_5"/>
<comment type="subcellular location">
    <subcellularLocation>
        <location evidence="1">Cell membrane</location>
        <topology evidence="1">Multi-pass membrane protein</topology>
    </subcellularLocation>
</comment>
<feature type="domain" description="ABC3 transporter permease C-terminal" evidence="8">
    <location>
        <begin position="282"/>
        <end position="395"/>
    </location>
</feature>
<keyword evidence="5 7" id="KW-0472">Membrane</keyword>
<dbReference type="PANTHER" id="PTHR30572">
    <property type="entry name" value="MEMBRANE COMPONENT OF TRANSPORTER-RELATED"/>
    <property type="match status" value="1"/>
</dbReference>
<gene>
    <name evidence="10" type="ORF">NX02_10740</name>
</gene>
<accession>W0AC25</accession>
<dbReference type="InterPro" id="IPR025857">
    <property type="entry name" value="MacB_PCD"/>
</dbReference>
<feature type="transmembrane region" description="Helical" evidence="7">
    <location>
        <begin position="279"/>
        <end position="303"/>
    </location>
</feature>
<sequence>MFGTTLILALRSIRRHLLRSFLTVLGIVIGVGAVVTMVTLGNATTSAVQEQISALGTNILQVRPGQGFGRGGGGPRPPDFDPADIDAIANQVAGVTAVAPQAQTTGTAIYEGANWSTTVNGTTSAYFEVQPWPLTEGRLFTPAEEQAGKAVCVIGSTVSRNLFRGGSAVGQRFRIGGISCDVIGVLSTRGQAGFGGDQDDIVLMPIKAVQRRFTGNQDIRLILVGVDEAYSTATVQDSLTDLLRERRRISGGKQDDFNIFDTKQISDTLTGTTTLLTRIVAAVAAISLLVGGIGIMNIMLVSVTERTREIGIRLAIGAVAREVLMQFLVEAVVLSCLGGLAGLLIAQLAIALLAPLMQVKWMFDAQINLIAFGISAAIGVVFGYFPARRAAGLNPIDALRHE</sequence>
<evidence type="ECO:0000256" key="4">
    <source>
        <dbReference type="ARBA" id="ARBA00022989"/>
    </source>
</evidence>
<dbReference type="Pfam" id="PF12704">
    <property type="entry name" value="MacB_PCD"/>
    <property type="match status" value="1"/>
</dbReference>
<evidence type="ECO:0000256" key="3">
    <source>
        <dbReference type="ARBA" id="ARBA00022692"/>
    </source>
</evidence>
<evidence type="ECO:0000259" key="9">
    <source>
        <dbReference type="Pfam" id="PF12704"/>
    </source>
</evidence>
<dbReference type="KEGG" id="ssan:NX02_10740"/>
<dbReference type="GO" id="GO:0005886">
    <property type="term" value="C:plasma membrane"/>
    <property type="evidence" value="ECO:0007669"/>
    <property type="project" value="UniProtKB-SubCell"/>
</dbReference>
<dbReference type="EMBL" id="CP006644">
    <property type="protein sequence ID" value="AHE53863.1"/>
    <property type="molecule type" value="Genomic_DNA"/>
</dbReference>
<keyword evidence="2" id="KW-1003">Cell membrane</keyword>
<proteinExistence type="inferred from homology"/>
<feature type="domain" description="MacB-like periplasmic core" evidence="9">
    <location>
        <begin position="20"/>
        <end position="241"/>
    </location>
</feature>
<evidence type="ECO:0000256" key="1">
    <source>
        <dbReference type="ARBA" id="ARBA00004651"/>
    </source>
</evidence>
<dbReference type="PATRIC" id="fig|1123269.5.peg.2087"/>
<feature type="transmembrane region" description="Helical" evidence="7">
    <location>
        <begin position="365"/>
        <end position="385"/>
    </location>
</feature>
<evidence type="ECO:0000313" key="10">
    <source>
        <dbReference type="EMBL" id="AHE53863.1"/>
    </source>
</evidence>
<dbReference type="InterPro" id="IPR003838">
    <property type="entry name" value="ABC3_permease_C"/>
</dbReference>
<keyword evidence="11" id="KW-1185">Reference proteome</keyword>
<evidence type="ECO:0000256" key="2">
    <source>
        <dbReference type="ARBA" id="ARBA00022475"/>
    </source>
</evidence>
<dbReference type="RefSeq" id="WP_025292092.1">
    <property type="nucleotide sequence ID" value="NZ_CP006644.1"/>
</dbReference>